<gene>
    <name evidence="1" type="ORF">QX249_11645</name>
</gene>
<comment type="caution">
    <text evidence="1">The sequence shown here is derived from an EMBL/GenBank/DDBJ whole genome shotgun (WGS) entry which is preliminary data.</text>
</comment>
<sequence length="298" mass="34200">MKTLNLPFELFAHAECMDAEITHWTENFPKVPDAYEARYSKIRNHSDSMEFTDNFFYAREHKAIEEYLKESGLTTCITKNWINLTQKALLETIETWCNKVSKDLGFVYRDLVDPVPISIKVKKTKHRKYRGYYSNGEIFLREKIIQKCAKAESATNEDLLELAFIVLHELAHAANKGWIEGGYRHDEFFLFSFLTLIDQTTDATPDDIKAMRAPFLSEGYYHPFDEKTSFFKFISAAEVETVLGEPLKGIAIDFQSIVTPHAISKISDDKYVFVGLDAIEAERQKSAAILNHLTSLGE</sequence>
<dbReference type="EMBL" id="JAUHGG010000003">
    <property type="protein sequence ID" value="MDS1821319.1"/>
    <property type="molecule type" value="Genomic_DNA"/>
</dbReference>
<reference evidence="1" key="1">
    <citation type="submission" date="2023-06" db="EMBL/GenBank/DDBJ databases">
        <title>Genomic Diversity of Vibrio spp. and Metagenomic Analysis of Pathogens in Florida Gulf Coastal Waters Following Hurricane Ian.</title>
        <authorList>
            <person name="Brumfield K.D."/>
        </authorList>
    </citation>
    <scope>NUCLEOTIDE SEQUENCE</scope>
    <source>
        <strain evidence="1">WBS2B-138</strain>
    </source>
</reference>
<proteinExistence type="predicted"/>
<dbReference type="RefSeq" id="WP_311020195.1">
    <property type="nucleotide sequence ID" value="NZ_JAUHGG010000003.1"/>
</dbReference>
<evidence type="ECO:0000313" key="1">
    <source>
        <dbReference type="EMBL" id="MDS1821319.1"/>
    </source>
</evidence>
<evidence type="ECO:0000313" key="2">
    <source>
        <dbReference type="Proteomes" id="UP001253193"/>
    </source>
</evidence>
<dbReference type="Proteomes" id="UP001253193">
    <property type="component" value="Unassembled WGS sequence"/>
</dbReference>
<organism evidence="1 2">
    <name type="scientific">Vibrio parahaemolyticus</name>
    <dbReference type="NCBI Taxonomy" id="670"/>
    <lineage>
        <taxon>Bacteria</taxon>
        <taxon>Pseudomonadati</taxon>
        <taxon>Pseudomonadota</taxon>
        <taxon>Gammaproteobacteria</taxon>
        <taxon>Vibrionales</taxon>
        <taxon>Vibrionaceae</taxon>
        <taxon>Vibrio</taxon>
    </lineage>
</organism>
<accession>A0AAW8PZ71</accession>
<name>A0AAW8PZ71_VIBPH</name>
<dbReference type="AlphaFoldDB" id="A0AAW8PZ71"/>
<protein>
    <submittedName>
        <fullName evidence="1">Uncharacterized protein</fullName>
    </submittedName>
</protein>